<evidence type="ECO:0000313" key="2">
    <source>
        <dbReference type="Proteomes" id="UP000325372"/>
    </source>
</evidence>
<dbReference type="RefSeq" id="WP_150863943.1">
    <property type="nucleotide sequence ID" value="NZ_VYXP01000005.1"/>
</dbReference>
<dbReference type="Pfam" id="PF16264">
    <property type="entry name" value="SatD"/>
    <property type="match status" value="1"/>
</dbReference>
<dbReference type="Proteomes" id="UP000325372">
    <property type="component" value="Unassembled WGS sequence"/>
</dbReference>
<dbReference type="EMBL" id="VYXP01000005">
    <property type="protein sequence ID" value="KAA9131293.1"/>
    <property type="molecule type" value="Genomic_DNA"/>
</dbReference>
<sequence>MGYFAIIGDLDASRELDQRAAVQRQLTAAVDRLNQSDRRATTALRLTAGDEIQGLSTDPVYTLDVLLALSEAATPGWFSWGLGYGGLATDIVDDIAMMDGPCFHQARTALAAAKHRDTWLEARGIDDEVAVPLTALMNLAGAIRADWTERQSTYVAAARGRRQSDVAAELDVAPSTVSRALRAARFDRVIEAEDAARLMLQNLAHD</sequence>
<gene>
    <name evidence="1" type="ORF">F3N42_08170</name>
</gene>
<reference evidence="1 2" key="1">
    <citation type="submission" date="2019-09" db="EMBL/GenBank/DDBJ databases">
        <title>Wenzhouxiangella sp. Genome sequencing and assembly.</title>
        <authorList>
            <person name="Zhang R."/>
        </authorList>
    </citation>
    <scope>NUCLEOTIDE SEQUENCE [LARGE SCALE GENOMIC DNA]</scope>
    <source>
        <strain evidence="1 2">W260</strain>
    </source>
</reference>
<dbReference type="AlphaFoldDB" id="A0A5N0T8D3"/>
<organism evidence="1 2">
    <name type="scientific">Marinihelvus fidelis</name>
    <dbReference type="NCBI Taxonomy" id="2613842"/>
    <lineage>
        <taxon>Bacteria</taxon>
        <taxon>Pseudomonadati</taxon>
        <taxon>Pseudomonadota</taxon>
        <taxon>Gammaproteobacteria</taxon>
        <taxon>Chromatiales</taxon>
        <taxon>Wenzhouxiangellaceae</taxon>
        <taxon>Marinihelvus</taxon>
    </lineage>
</organism>
<name>A0A5N0T8D3_9GAMM</name>
<accession>A0A5N0T8D3</accession>
<evidence type="ECO:0008006" key="3">
    <source>
        <dbReference type="Google" id="ProtNLM"/>
    </source>
</evidence>
<proteinExistence type="predicted"/>
<protein>
    <recommendedName>
        <fullName evidence="3">SatD family (SatD)</fullName>
    </recommendedName>
</protein>
<evidence type="ECO:0000313" key="1">
    <source>
        <dbReference type="EMBL" id="KAA9131293.1"/>
    </source>
</evidence>
<keyword evidence="2" id="KW-1185">Reference proteome</keyword>
<dbReference type="InterPro" id="IPR032580">
    <property type="entry name" value="SatD"/>
</dbReference>
<comment type="caution">
    <text evidence="1">The sequence shown here is derived from an EMBL/GenBank/DDBJ whole genome shotgun (WGS) entry which is preliminary data.</text>
</comment>